<dbReference type="InterPro" id="IPR005719">
    <property type="entry name" value="Dihydroorotate_DH_2"/>
</dbReference>
<evidence type="ECO:0000256" key="7">
    <source>
        <dbReference type="ARBA" id="ARBA00023136"/>
    </source>
</evidence>
<evidence type="ECO:0000256" key="5">
    <source>
        <dbReference type="ARBA" id="ARBA00022975"/>
    </source>
</evidence>
<feature type="domain" description="Dihydroorotate dehydrogenase catalytic" evidence="9">
    <location>
        <begin position="49"/>
        <end position="347"/>
    </location>
</feature>
<keyword evidence="3" id="KW-0285">Flavoprotein</keyword>
<evidence type="ECO:0000313" key="11">
    <source>
        <dbReference type="Proteomes" id="UP000189796"/>
    </source>
</evidence>
<keyword evidence="4" id="KW-0288">FMN</keyword>
<dbReference type="NCBIfam" id="NF003652">
    <property type="entry name" value="PRK05286.2-5"/>
    <property type="match status" value="1"/>
</dbReference>
<dbReference type="OrthoDB" id="9794954at2"/>
<keyword evidence="7" id="KW-0472">Membrane</keyword>
<dbReference type="EC" id="1.3.5.2" evidence="8"/>
<name>A0A1M5LWZ1_9BRAD</name>
<dbReference type="AlphaFoldDB" id="A0A1M5LWZ1"/>
<evidence type="ECO:0000259" key="9">
    <source>
        <dbReference type="Pfam" id="PF01180"/>
    </source>
</evidence>
<dbReference type="InterPro" id="IPR005720">
    <property type="entry name" value="Dihydroorotate_DH_cat"/>
</dbReference>
<dbReference type="SUPFAM" id="SSF51395">
    <property type="entry name" value="FMN-linked oxidoreductases"/>
    <property type="match status" value="1"/>
</dbReference>
<dbReference type="InterPro" id="IPR013785">
    <property type="entry name" value="Aldolase_TIM"/>
</dbReference>
<reference evidence="10 11" key="1">
    <citation type="submission" date="2016-11" db="EMBL/GenBank/DDBJ databases">
        <authorList>
            <person name="Jaros S."/>
            <person name="Januszkiewicz K."/>
            <person name="Wedrychowicz H."/>
        </authorList>
    </citation>
    <scope>NUCLEOTIDE SEQUENCE [LARGE SCALE GENOMIC DNA]</scope>
    <source>
        <strain evidence="10 11">GAS138</strain>
    </source>
</reference>
<accession>A0A1M5LWZ1</accession>
<dbReference type="InterPro" id="IPR050074">
    <property type="entry name" value="DHO_dehydrogenase"/>
</dbReference>
<organism evidence="10 11">
    <name type="scientific">Bradyrhizobium erythrophlei</name>
    <dbReference type="NCBI Taxonomy" id="1437360"/>
    <lineage>
        <taxon>Bacteria</taxon>
        <taxon>Pseudomonadati</taxon>
        <taxon>Pseudomonadota</taxon>
        <taxon>Alphaproteobacteria</taxon>
        <taxon>Hyphomicrobiales</taxon>
        <taxon>Nitrobacteraceae</taxon>
        <taxon>Bradyrhizobium</taxon>
    </lineage>
</organism>
<keyword evidence="5" id="KW-0665">Pyrimidine biosynthesis</keyword>
<dbReference type="EMBL" id="LT670817">
    <property type="protein sequence ID" value="SHG69440.1"/>
    <property type="molecule type" value="Genomic_DNA"/>
</dbReference>
<sequence>MSIYAMVFRPLAFRLDPETAHHLAMATGARLGWAAGAMRTAMSVDDDRLATDVAGLHFPTPIGLAAGFDKSASAIPALAGLGFGSIEIGSVSVDPSEGNPKPRLWRLPEDEGIVVHYGLPNDGAGVIAKRLARTRLPVPLGINLVVTNRGPGAPPLNPDQIVGEYVAAAQAMAPYADYLMLNLSCPNTVDGRDFFADPGHLDACLTALGETRLRLPAFLKVSPLGGIEAIERVLAAADGRDFVAGFMFNLPPVKPGGMRTAEQALRQMPGAVSGPPAAALADDCIRETFRRMDRKRHVLIGAGGVSTAEDAYRKIRLGASLVQLLTALIYQGPGVVRTITKGLAQLLARDGVKNVRDVVGVDAG</sequence>
<dbReference type="Gene3D" id="3.20.20.70">
    <property type="entry name" value="Aldolase class I"/>
    <property type="match status" value="1"/>
</dbReference>
<dbReference type="Pfam" id="PF01180">
    <property type="entry name" value="DHO_dh"/>
    <property type="match status" value="1"/>
</dbReference>
<dbReference type="NCBIfam" id="TIGR01036">
    <property type="entry name" value="pyrD_sub2"/>
    <property type="match status" value="1"/>
</dbReference>
<protein>
    <recommendedName>
        <fullName evidence="8">Dihydroorotate dehydrogenase (quinone)</fullName>
        <ecNumber evidence="8">1.3.5.2</ecNumber>
    </recommendedName>
</protein>
<evidence type="ECO:0000256" key="4">
    <source>
        <dbReference type="ARBA" id="ARBA00022643"/>
    </source>
</evidence>
<dbReference type="GO" id="GO:0009220">
    <property type="term" value="P:pyrimidine ribonucleotide biosynthetic process"/>
    <property type="evidence" value="ECO:0007669"/>
    <property type="project" value="UniProtKB-UniRule"/>
</dbReference>
<keyword evidence="6" id="KW-0560">Oxidoreductase</keyword>
<evidence type="ECO:0000256" key="8">
    <source>
        <dbReference type="NCBIfam" id="TIGR01036"/>
    </source>
</evidence>
<evidence type="ECO:0000256" key="1">
    <source>
        <dbReference type="ARBA" id="ARBA00001917"/>
    </source>
</evidence>
<evidence type="ECO:0000256" key="6">
    <source>
        <dbReference type="ARBA" id="ARBA00023002"/>
    </source>
</evidence>
<dbReference type="PANTHER" id="PTHR48109:SF4">
    <property type="entry name" value="DIHYDROOROTATE DEHYDROGENASE (QUINONE), MITOCHONDRIAL"/>
    <property type="match status" value="1"/>
</dbReference>
<dbReference type="PANTHER" id="PTHR48109">
    <property type="entry name" value="DIHYDROOROTATE DEHYDROGENASE (QUINONE), MITOCHONDRIAL-RELATED"/>
    <property type="match status" value="1"/>
</dbReference>
<evidence type="ECO:0000256" key="2">
    <source>
        <dbReference type="ARBA" id="ARBA00004725"/>
    </source>
</evidence>
<dbReference type="CDD" id="cd04738">
    <property type="entry name" value="DHOD_2_like"/>
    <property type="match status" value="1"/>
</dbReference>
<gene>
    <name evidence="10" type="ORF">SAMN05443248_2387</name>
</gene>
<dbReference type="GO" id="GO:0106430">
    <property type="term" value="F:dihydroorotate dehydrogenase (quinone) activity"/>
    <property type="evidence" value="ECO:0007669"/>
    <property type="project" value="UniProtKB-EC"/>
</dbReference>
<evidence type="ECO:0000256" key="3">
    <source>
        <dbReference type="ARBA" id="ARBA00022630"/>
    </source>
</evidence>
<comment type="pathway">
    <text evidence="2">Pyrimidine metabolism; UMP biosynthesis via de novo pathway.</text>
</comment>
<proteinExistence type="predicted"/>
<dbReference type="GO" id="GO:0005737">
    <property type="term" value="C:cytoplasm"/>
    <property type="evidence" value="ECO:0007669"/>
    <property type="project" value="InterPro"/>
</dbReference>
<comment type="cofactor">
    <cofactor evidence="1">
        <name>FMN</name>
        <dbReference type="ChEBI" id="CHEBI:58210"/>
    </cofactor>
</comment>
<evidence type="ECO:0000313" key="10">
    <source>
        <dbReference type="EMBL" id="SHG69440.1"/>
    </source>
</evidence>
<dbReference type="GO" id="GO:0006207">
    <property type="term" value="P:'de novo' pyrimidine nucleobase biosynthetic process"/>
    <property type="evidence" value="ECO:0007669"/>
    <property type="project" value="UniProtKB-UniRule"/>
</dbReference>
<dbReference type="GO" id="GO:0005886">
    <property type="term" value="C:plasma membrane"/>
    <property type="evidence" value="ECO:0007669"/>
    <property type="project" value="TreeGrafter"/>
</dbReference>
<dbReference type="Proteomes" id="UP000189796">
    <property type="component" value="Chromosome I"/>
</dbReference>